<dbReference type="PANTHER" id="PTHR30249">
    <property type="entry name" value="PUTATIVE SEROTONIN TRANSPORTER"/>
    <property type="match status" value="1"/>
</dbReference>
<feature type="transmembrane region" description="Helical" evidence="7">
    <location>
        <begin position="449"/>
        <end position="472"/>
    </location>
</feature>
<reference evidence="8 9" key="1">
    <citation type="journal article" date="2018" name="Nat. Ecol. Evol.">
        <title>Pezizomycetes genomes reveal the molecular basis of ectomycorrhizal truffle lifestyle.</title>
        <authorList>
            <person name="Murat C."/>
            <person name="Payen T."/>
            <person name="Noel B."/>
            <person name="Kuo A."/>
            <person name="Morin E."/>
            <person name="Chen J."/>
            <person name="Kohler A."/>
            <person name="Krizsan K."/>
            <person name="Balestrini R."/>
            <person name="Da Silva C."/>
            <person name="Montanini B."/>
            <person name="Hainaut M."/>
            <person name="Levati E."/>
            <person name="Barry K.W."/>
            <person name="Belfiori B."/>
            <person name="Cichocki N."/>
            <person name="Clum A."/>
            <person name="Dockter R.B."/>
            <person name="Fauchery L."/>
            <person name="Guy J."/>
            <person name="Iotti M."/>
            <person name="Le Tacon F."/>
            <person name="Lindquist E.A."/>
            <person name="Lipzen A."/>
            <person name="Malagnac F."/>
            <person name="Mello A."/>
            <person name="Molinier V."/>
            <person name="Miyauchi S."/>
            <person name="Poulain J."/>
            <person name="Riccioni C."/>
            <person name="Rubini A."/>
            <person name="Sitrit Y."/>
            <person name="Splivallo R."/>
            <person name="Traeger S."/>
            <person name="Wang M."/>
            <person name="Zifcakova L."/>
            <person name="Wipf D."/>
            <person name="Zambonelli A."/>
            <person name="Paolocci F."/>
            <person name="Nowrousian M."/>
            <person name="Ottonello S."/>
            <person name="Baldrian P."/>
            <person name="Spatafora J.W."/>
            <person name="Henrissat B."/>
            <person name="Nagy L.G."/>
            <person name="Aury J.M."/>
            <person name="Wincker P."/>
            <person name="Grigoriev I.V."/>
            <person name="Bonfante P."/>
            <person name="Martin F.M."/>
        </authorList>
    </citation>
    <scope>NUCLEOTIDE SEQUENCE [LARGE SCALE GENOMIC DNA]</scope>
    <source>
        <strain evidence="8 9">CCBAS932</strain>
    </source>
</reference>
<dbReference type="InterPro" id="IPR005538">
    <property type="entry name" value="LrgA/CidA"/>
</dbReference>
<feature type="transmembrane region" description="Helical" evidence="7">
    <location>
        <begin position="137"/>
        <end position="156"/>
    </location>
</feature>
<protein>
    <recommendedName>
        <fullName evidence="10">LrgB-domain-containing protein</fullName>
    </recommendedName>
</protein>
<feature type="transmembrane region" description="Helical" evidence="7">
    <location>
        <begin position="36"/>
        <end position="58"/>
    </location>
</feature>
<dbReference type="AlphaFoldDB" id="A0A3N4KX32"/>
<dbReference type="STRING" id="1392247.A0A3N4KX32"/>
<keyword evidence="2" id="KW-1003">Cell membrane</keyword>
<dbReference type="InterPro" id="IPR007300">
    <property type="entry name" value="CidB/LrgB"/>
</dbReference>
<accession>A0A3N4KX32</accession>
<evidence type="ECO:0000313" key="9">
    <source>
        <dbReference type="Proteomes" id="UP000277580"/>
    </source>
</evidence>
<feature type="transmembrane region" description="Helical" evidence="7">
    <location>
        <begin position="101"/>
        <end position="125"/>
    </location>
</feature>
<evidence type="ECO:0000256" key="7">
    <source>
        <dbReference type="SAM" id="Phobius"/>
    </source>
</evidence>
<evidence type="ECO:0000256" key="3">
    <source>
        <dbReference type="ARBA" id="ARBA00022692"/>
    </source>
</evidence>
<dbReference type="Pfam" id="PF03788">
    <property type="entry name" value="LrgA"/>
    <property type="match status" value="1"/>
</dbReference>
<feature type="transmembrane region" description="Helical" evidence="7">
    <location>
        <begin position="70"/>
        <end position="89"/>
    </location>
</feature>
<feature type="transmembrane region" description="Helical" evidence="7">
    <location>
        <begin position="253"/>
        <end position="278"/>
    </location>
</feature>
<keyword evidence="9" id="KW-1185">Reference proteome</keyword>
<sequence>MSSPYLTARRPSLAIAALSDAFLALSLTLRTSRRRLLVSWVYTPAGILLMLLACWGVDSVIRLTGVSFPASVAGMVLLFAGLVGCRAVLGERRTRRVVGVVDVPTGFALRYINVFFTPSFILLPLSPRIGGVEIGKIIAIFIIGFVVMLVITAYMVQALQALFHTSKPEHTSSESTSDSIPLTNTPAPPAQSTNTSTTTTPQASLPTLPPPQPAAEPTHLRGPGPQCAFAAQTPALLSILRQEGAPLARAQRWAAFLTTHLDTAVYSLLLLVGVVVFYTTSYAMPLHLALNVLTYTLSLSLPAKARRILHPVLTTSLLTLLLLTLLSLTAHQPLAATLKTYSTSTRYLTLFRNHPHPLPGAGDIFASLLDASIVSLALPMYAQRATLHTHLPSILLPSTTLAAATLFAYPTLCHLLGLAPTRSLAFGARSLTLALALPAVGNLGGDANLVAVLCIMSGIVGVLVGGGVLRVVGVKRGDYVTRGVAMGVNGGAIATAALVGGGDVRGAALGGVAMVVFGVAVVGLTAVPVVVGALKGLVGL</sequence>
<evidence type="ECO:0000256" key="6">
    <source>
        <dbReference type="SAM" id="MobiDB-lite"/>
    </source>
</evidence>
<feature type="region of interest" description="Disordered" evidence="6">
    <location>
        <begin position="168"/>
        <end position="223"/>
    </location>
</feature>
<comment type="subcellular location">
    <subcellularLocation>
        <location evidence="1">Cell membrane</location>
        <topology evidence="1">Multi-pass membrane protein</topology>
    </subcellularLocation>
</comment>
<feature type="transmembrane region" description="Helical" evidence="7">
    <location>
        <begin position="508"/>
        <end position="534"/>
    </location>
</feature>
<evidence type="ECO:0000256" key="2">
    <source>
        <dbReference type="ARBA" id="ARBA00022475"/>
    </source>
</evidence>
<feature type="compositionally biased region" description="Polar residues" evidence="6">
    <location>
        <begin position="173"/>
        <end position="182"/>
    </location>
</feature>
<keyword evidence="5 7" id="KW-0472">Membrane</keyword>
<dbReference type="EMBL" id="ML119120">
    <property type="protein sequence ID" value="RPB14028.1"/>
    <property type="molecule type" value="Genomic_DNA"/>
</dbReference>
<feature type="transmembrane region" description="Helical" evidence="7">
    <location>
        <begin position="484"/>
        <end position="502"/>
    </location>
</feature>
<evidence type="ECO:0000256" key="5">
    <source>
        <dbReference type="ARBA" id="ARBA00023136"/>
    </source>
</evidence>
<dbReference type="InParanoid" id="A0A3N4KX32"/>
<feature type="compositionally biased region" description="Low complexity" evidence="6">
    <location>
        <begin position="190"/>
        <end position="206"/>
    </location>
</feature>
<dbReference type="PANTHER" id="PTHR30249:SF0">
    <property type="entry name" value="PLASTIDAL GLYCOLATE_GLYCERATE TRANSLOCATOR 1, CHLOROPLASTIC"/>
    <property type="match status" value="1"/>
</dbReference>
<organism evidence="8 9">
    <name type="scientific">Morchella conica CCBAS932</name>
    <dbReference type="NCBI Taxonomy" id="1392247"/>
    <lineage>
        <taxon>Eukaryota</taxon>
        <taxon>Fungi</taxon>
        <taxon>Dikarya</taxon>
        <taxon>Ascomycota</taxon>
        <taxon>Pezizomycotina</taxon>
        <taxon>Pezizomycetes</taxon>
        <taxon>Pezizales</taxon>
        <taxon>Morchellaceae</taxon>
        <taxon>Morchella</taxon>
    </lineage>
</organism>
<feature type="transmembrane region" description="Helical" evidence="7">
    <location>
        <begin position="394"/>
        <end position="417"/>
    </location>
</feature>
<evidence type="ECO:0000256" key="4">
    <source>
        <dbReference type="ARBA" id="ARBA00022989"/>
    </source>
</evidence>
<dbReference type="OrthoDB" id="2502820at2759"/>
<evidence type="ECO:0000313" key="8">
    <source>
        <dbReference type="EMBL" id="RPB14028.1"/>
    </source>
</evidence>
<name>A0A3N4KX32_9PEZI</name>
<dbReference type="Proteomes" id="UP000277580">
    <property type="component" value="Unassembled WGS sequence"/>
</dbReference>
<evidence type="ECO:0008006" key="10">
    <source>
        <dbReference type="Google" id="ProtNLM"/>
    </source>
</evidence>
<feature type="transmembrane region" description="Helical" evidence="7">
    <location>
        <begin position="308"/>
        <end position="330"/>
    </location>
</feature>
<evidence type="ECO:0000256" key="1">
    <source>
        <dbReference type="ARBA" id="ARBA00004651"/>
    </source>
</evidence>
<dbReference type="GO" id="GO:0005886">
    <property type="term" value="C:plasma membrane"/>
    <property type="evidence" value="ECO:0007669"/>
    <property type="project" value="UniProtKB-SubCell"/>
</dbReference>
<keyword evidence="3 7" id="KW-0812">Transmembrane</keyword>
<dbReference type="Pfam" id="PF04172">
    <property type="entry name" value="LrgB"/>
    <property type="match status" value="1"/>
</dbReference>
<gene>
    <name evidence="8" type="ORF">P167DRAFT_584910</name>
</gene>
<proteinExistence type="predicted"/>
<keyword evidence="4 7" id="KW-1133">Transmembrane helix</keyword>